<dbReference type="InterPro" id="IPR001915">
    <property type="entry name" value="Peptidase_M48"/>
</dbReference>
<dbReference type="Gene3D" id="3.30.2010.10">
    <property type="entry name" value="Metalloproteases ('zincins'), catalytic domain"/>
    <property type="match status" value="1"/>
</dbReference>
<organism evidence="12 13">
    <name type="scientific">Megalurothrips usitatus</name>
    <name type="common">bean blossom thrips</name>
    <dbReference type="NCBI Taxonomy" id="439358"/>
    <lineage>
        <taxon>Eukaryota</taxon>
        <taxon>Metazoa</taxon>
        <taxon>Ecdysozoa</taxon>
        <taxon>Arthropoda</taxon>
        <taxon>Hexapoda</taxon>
        <taxon>Insecta</taxon>
        <taxon>Pterygota</taxon>
        <taxon>Neoptera</taxon>
        <taxon>Paraneoptera</taxon>
        <taxon>Thysanoptera</taxon>
        <taxon>Terebrantia</taxon>
        <taxon>Thripoidea</taxon>
        <taxon>Thripidae</taxon>
        <taxon>Megalurothrips</taxon>
    </lineage>
</organism>
<keyword evidence="10" id="KW-0472">Membrane</keyword>
<dbReference type="GO" id="GO:0006515">
    <property type="term" value="P:protein quality control for misfolded or incompletely synthesized proteins"/>
    <property type="evidence" value="ECO:0007669"/>
    <property type="project" value="TreeGrafter"/>
</dbReference>
<name>A0AAV7XZD2_9NEOP</name>
<evidence type="ECO:0000256" key="5">
    <source>
        <dbReference type="ARBA" id="ARBA00022833"/>
    </source>
</evidence>
<comment type="caution">
    <text evidence="12">The sequence shown here is derived from an EMBL/GenBank/DDBJ whole genome shotgun (WGS) entry which is preliminary data.</text>
</comment>
<dbReference type="GO" id="GO:0005743">
    <property type="term" value="C:mitochondrial inner membrane"/>
    <property type="evidence" value="ECO:0007669"/>
    <property type="project" value="TreeGrafter"/>
</dbReference>
<evidence type="ECO:0000313" key="12">
    <source>
        <dbReference type="EMBL" id="KAJ1530557.1"/>
    </source>
</evidence>
<dbReference type="InterPro" id="IPR051156">
    <property type="entry name" value="Mito/Outer_Membr_Metalloprot"/>
</dbReference>
<evidence type="ECO:0000256" key="3">
    <source>
        <dbReference type="ARBA" id="ARBA00022723"/>
    </source>
</evidence>
<dbReference type="AlphaFoldDB" id="A0AAV7XZD2"/>
<protein>
    <recommendedName>
        <fullName evidence="8">Metalloendopeptidase OMA1, mitochondrial</fullName>
    </recommendedName>
    <alternativeName>
        <fullName evidence="9">Overlapping with the m-AAA protease 1 homolog</fullName>
    </alternativeName>
</protein>
<evidence type="ECO:0000313" key="13">
    <source>
        <dbReference type="Proteomes" id="UP001075354"/>
    </source>
</evidence>
<keyword evidence="3" id="KW-0479">Metal-binding</keyword>
<dbReference type="GO" id="GO:0034982">
    <property type="term" value="P:mitochondrial protein processing"/>
    <property type="evidence" value="ECO:0007669"/>
    <property type="project" value="TreeGrafter"/>
</dbReference>
<comment type="cofactor">
    <cofactor evidence="1">
        <name>Zn(2+)</name>
        <dbReference type="ChEBI" id="CHEBI:29105"/>
    </cofactor>
</comment>
<evidence type="ECO:0000256" key="8">
    <source>
        <dbReference type="ARBA" id="ARBA00040360"/>
    </source>
</evidence>
<evidence type="ECO:0000256" key="2">
    <source>
        <dbReference type="ARBA" id="ARBA00022670"/>
    </source>
</evidence>
<comment type="similarity">
    <text evidence="7">Belongs to the peptidase M48 family.</text>
</comment>
<evidence type="ECO:0000256" key="6">
    <source>
        <dbReference type="ARBA" id="ARBA00023049"/>
    </source>
</evidence>
<proteinExistence type="inferred from homology"/>
<dbReference type="PANTHER" id="PTHR22726">
    <property type="entry name" value="METALLOENDOPEPTIDASE OMA1"/>
    <property type="match status" value="1"/>
</dbReference>
<evidence type="ECO:0000256" key="7">
    <source>
        <dbReference type="ARBA" id="ARBA00038233"/>
    </source>
</evidence>
<feature type="domain" description="Peptidase M48" evidence="11">
    <location>
        <begin position="220"/>
        <end position="410"/>
    </location>
</feature>
<accession>A0AAV7XZD2</accession>
<keyword evidence="2" id="KW-0645">Protease</keyword>
<keyword evidence="10" id="KW-0812">Transmembrane</keyword>
<sequence length="462" mass="53116">MAFYNTVYRVGRNLYSYGRPHKLRLKAVSFSRREFDTKCFEDKIVSGRLRSSLLAHQQKVPPQMCWSLRSNMVFGGCKSTFQIYMPICTCSRLFHTSLPRKAIPPLLWVVLRPFVNVAAIVFGRLFKKIWKRLPQEKRDKIVQRLKIHKHKIAGIFGVLSFSLLLYIMIHIEEVPHTKRRRFILFSQQDMRYLCEEAEKQILESNQTKCLPPHHPQYRQIMRVMSRIMEANKKEIVESGVTSWSIYVIDEPEISNAMVLPNGTVFVFSGIMDTCSSDDQLGTVLAHEIAHVLLNHQGENLSKEHFFSLFSVLFITAVWAVLPDFAAFLSHVFASQTSNLLVRLPFSRLMETEADTVGLNLAAKACLDVREASVFWAKMALREELGCQEKPLELLSSHPSHETRQKAIDELIPEALKLRESCKCQSLSSYDPRAYFSSHKKFLVEAQKKGCLSCNSIFSSYNV</sequence>
<dbReference type="GO" id="GO:0046872">
    <property type="term" value="F:metal ion binding"/>
    <property type="evidence" value="ECO:0007669"/>
    <property type="project" value="UniProtKB-KW"/>
</dbReference>
<keyword evidence="6" id="KW-0482">Metalloprotease</keyword>
<keyword evidence="4" id="KW-0378">Hydrolase</keyword>
<keyword evidence="13" id="KW-1185">Reference proteome</keyword>
<dbReference type="GO" id="GO:0004222">
    <property type="term" value="F:metalloendopeptidase activity"/>
    <property type="evidence" value="ECO:0007669"/>
    <property type="project" value="InterPro"/>
</dbReference>
<evidence type="ECO:0000259" key="11">
    <source>
        <dbReference type="Pfam" id="PF01435"/>
    </source>
</evidence>
<evidence type="ECO:0000256" key="9">
    <source>
        <dbReference type="ARBA" id="ARBA00042978"/>
    </source>
</evidence>
<dbReference type="PANTHER" id="PTHR22726:SF1">
    <property type="entry name" value="METALLOENDOPEPTIDASE OMA1, MITOCHONDRIAL"/>
    <property type="match status" value="1"/>
</dbReference>
<evidence type="ECO:0000256" key="4">
    <source>
        <dbReference type="ARBA" id="ARBA00022801"/>
    </source>
</evidence>
<dbReference type="CDD" id="cd07331">
    <property type="entry name" value="M48C_Oma1_like"/>
    <property type="match status" value="1"/>
</dbReference>
<dbReference type="Pfam" id="PF01435">
    <property type="entry name" value="Peptidase_M48"/>
    <property type="match status" value="1"/>
</dbReference>
<evidence type="ECO:0000256" key="1">
    <source>
        <dbReference type="ARBA" id="ARBA00001947"/>
    </source>
</evidence>
<keyword evidence="5" id="KW-0862">Zinc</keyword>
<feature type="transmembrane region" description="Helical" evidence="10">
    <location>
        <begin position="152"/>
        <end position="171"/>
    </location>
</feature>
<keyword evidence="10" id="KW-1133">Transmembrane helix</keyword>
<reference evidence="12" key="1">
    <citation type="submission" date="2022-12" db="EMBL/GenBank/DDBJ databases">
        <title>Chromosome-level genome assembly of the bean flower thrips Megalurothrips usitatus.</title>
        <authorList>
            <person name="Ma L."/>
            <person name="Liu Q."/>
            <person name="Li H."/>
            <person name="Cai W."/>
        </authorList>
    </citation>
    <scope>NUCLEOTIDE SEQUENCE</scope>
    <source>
        <strain evidence="12">Cailab_2022a</strain>
    </source>
</reference>
<dbReference type="Proteomes" id="UP001075354">
    <property type="component" value="Chromosome 2"/>
</dbReference>
<gene>
    <name evidence="12" type="ORF">ONE63_005444</name>
</gene>
<dbReference type="EMBL" id="JAPTSV010000002">
    <property type="protein sequence ID" value="KAJ1530557.1"/>
    <property type="molecule type" value="Genomic_DNA"/>
</dbReference>
<evidence type="ECO:0000256" key="10">
    <source>
        <dbReference type="SAM" id="Phobius"/>
    </source>
</evidence>